<evidence type="ECO:0000256" key="1">
    <source>
        <dbReference type="ARBA" id="ARBA00022729"/>
    </source>
</evidence>
<evidence type="ECO:0000313" key="7">
    <source>
        <dbReference type="EMBL" id="WOJ95181.1"/>
    </source>
</evidence>
<keyword evidence="2 6" id="KW-0472">Membrane</keyword>
<dbReference type="EMBL" id="CP136864">
    <property type="protein sequence ID" value="WOJ95181.1"/>
    <property type="molecule type" value="Genomic_DNA"/>
</dbReference>
<dbReference type="PANTHER" id="PTHR38098:SF1">
    <property type="entry name" value="LPS-ASSEMBLY LIPOPROTEIN LPTE"/>
    <property type="match status" value="1"/>
</dbReference>
<dbReference type="Proteomes" id="UP001626537">
    <property type="component" value="Chromosome"/>
</dbReference>
<dbReference type="PANTHER" id="PTHR38098">
    <property type="entry name" value="LPS-ASSEMBLY LIPOPROTEIN LPTE"/>
    <property type="match status" value="1"/>
</dbReference>
<dbReference type="RefSeq" id="WP_407349816.1">
    <property type="nucleotide sequence ID" value="NZ_CP136864.1"/>
</dbReference>
<evidence type="ECO:0000256" key="2">
    <source>
        <dbReference type="ARBA" id="ARBA00023136"/>
    </source>
</evidence>
<comment type="function">
    <text evidence="6">Together with LptD, is involved in the assembly of lipopolysaccharide (LPS) at the surface of the outer membrane. Required for the proper assembly of LptD. Binds LPS and may serve as the LPS recognition site at the outer membrane.</text>
</comment>
<dbReference type="InterPro" id="IPR007485">
    <property type="entry name" value="LPS_assembly_LptE"/>
</dbReference>
<keyword evidence="4 6" id="KW-0998">Cell outer membrane</keyword>
<accession>A0ABZ0I803</accession>
<name>A0ABZ0I803_9GAMM</name>
<evidence type="ECO:0000256" key="5">
    <source>
        <dbReference type="ARBA" id="ARBA00023288"/>
    </source>
</evidence>
<sequence length="176" mass="19542">MLINRSDKRLTRPLAIVLLCLGLGACGFQLRGTGGGSALPAEWRSMYLASNDPNGELSRIVESTFSASGIIWVDRAEAQHILRLGPETFIQRNLSVNAQARAAEFDLQMSADFMVFDSTKTLVMERSTASVNKQMENDPQNVVGKAEEVRVLREELRRELAGQILRRISFFAANVE</sequence>
<comment type="subcellular location">
    <subcellularLocation>
        <location evidence="6">Cell outer membrane</location>
        <topology evidence="6">Lipid-anchor</topology>
    </subcellularLocation>
</comment>
<evidence type="ECO:0000256" key="4">
    <source>
        <dbReference type="ARBA" id="ARBA00023237"/>
    </source>
</evidence>
<keyword evidence="8" id="KW-1185">Reference proteome</keyword>
<evidence type="ECO:0000313" key="8">
    <source>
        <dbReference type="Proteomes" id="UP001626537"/>
    </source>
</evidence>
<dbReference type="HAMAP" id="MF_01186">
    <property type="entry name" value="LPS_assembly_LptE"/>
    <property type="match status" value="1"/>
</dbReference>
<reference evidence="7 8" key="1">
    <citation type="submission" date="2023-10" db="EMBL/GenBank/DDBJ databases">
        <title>Two novel species belonging to the OM43/NOR5 clade.</title>
        <authorList>
            <person name="Park M."/>
        </authorList>
    </citation>
    <scope>NUCLEOTIDE SEQUENCE [LARGE SCALE GENOMIC DNA]</scope>
    <source>
        <strain evidence="7 8">IMCC43200</strain>
    </source>
</reference>
<dbReference type="Pfam" id="PF04390">
    <property type="entry name" value="LptE"/>
    <property type="match status" value="1"/>
</dbReference>
<keyword evidence="1 6" id="KW-0732">Signal</keyword>
<keyword evidence="5 6" id="KW-0449">Lipoprotein</keyword>
<gene>
    <name evidence="6 7" type="primary">lptE</name>
    <name evidence="7" type="ORF">R0135_08405</name>
</gene>
<evidence type="ECO:0000256" key="3">
    <source>
        <dbReference type="ARBA" id="ARBA00023139"/>
    </source>
</evidence>
<comment type="subunit">
    <text evidence="6">Component of the lipopolysaccharide transport and assembly complex. Interacts with LptD.</text>
</comment>
<organism evidence="7 8">
    <name type="scientific">Congregibacter variabilis</name>
    <dbReference type="NCBI Taxonomy" id="3081200"/>
    <lineage>
        <taxon>Bacteria</taxon>
        <taxon>Pseudomonadati</taxon>
        <taxon>Pseudomonadota</taxon>
        <taxon>Gammaproteobacteria</taxon>
        <taxon>Cellvibrionales</taxon>
        <taxon>Halieaceae</taxon>
        <taxon>Congregibacter</taxon>
    </lineage>
</organism>
<proteinExistence type="inferred from homology"/>
<comment type="similarity">
    <text evidence="6">Belongs to the LptE lipoprotein family.</text>
</comment>
<protein>
    <recommendedName>
        <fullName evidence="6">LPS-assembly lipoprotein LptE</fullName>
    </recommendedName>
</protein>
<keyword evidence="3 6" id="KW-0564">Palmitate</keyword>
<dbReference type="PROSITE" id="PS51257">
    <property type="entry name" value="PROKAR_LIPOPROTEIN"/>
    <property type="match status" value="1"/>
</dbReference>
<evidence type="ECO:0000256" key="6">
    <source>
        <dbReference type="HAMAP-Rule" id="MF_01186"/>
    </source>
</evidence>
<dbReference type="Gene3D" id="3.30.160.150">
    <property type="entry name" value="Lipoprotein like domain"/>
    <property type="match status" value="1"/>
</dbReference>